<organism evidence="1 2">
    <name type="scientific">Candidatus Dechloromonas phosphorivorans</name>
    <dbReference type="NCBI Taxonomy" id="2899244"/>
    <lineage>
        <taxon>Bacteria</taxon>
        <taxon>Pseudomonadati</taxon>
        <taxon>Pseudomonadota</taxon>
        <taxon>Betaproteobacteria</taxon>
        <taxon>Rhodocyclales</taxon>
        <taxon>Azonexaceae</taxon>
        <taxon>Dechloromonas</taxon>
    </lineage>
</organism>
<reference evidence="1 2" key="1">
    <citation type="submission" date="2020-10" db="EMBL/GenBank/DDBJ databases">
        <title>Connecting structure to function with the recovery of over 1000 high-quality activated sludge metagenome-assembled genomes encoding full-length rRNA genes using long-read sequencing.</title>
        <authorList>
            <person name="Singleton C.M."/>
            <person name="Petriglieri F."/>
            <person name="Kristensen J.M."/>
            <person name="Kirkegaard R.H."/>
            <person name="Michaelsen T.Y."/>
            <person name="Andersen M.H."/>
            <person name="Karst S.M."/>
            <person name="Dueholm M.S."/>
            <person name="Nielsen P.H."/>
            <person name="Albertsen M."/>
        </authorList>
    </citation>
    <scope>NUCLEOTIDE SEQUENCE [LARGE SCALE GENOMIC DNA]</scope>
    <source>
        <strain evidence="1">EsbW_18-Q3-R4-48_BATAC.463</strain>
    </source>
</reference>
<protein>
    <recommendedName>
        <fullName evidence="3">PAS domain-containing protein</fullName>
    </recommendedName>
</protein>
<dbReference type="Proteomes" id="UP000739411">
    <property type="component" value="Unassembled WGS sequence"/>
</dbReference>
<name>A0A935K6J4_9RHOO</name>
<dbReference type="EMBL" id="JADJMS010000046">
    <property type="protein sequence ID" value="MBK7416502.1"/>
    <property type="molecule type" value="Genomic_DNA"/>
</dbReference>
<sequence length="56" mass="6393">MSRPLSISSTDCRYLYANRQVQALFGKPMDEIIPGVATRAFFNLETATNIRSNDRR</sequence>
<comment type="caution">
    <text evidence="1">The sequence shown here is derived from an EMBL/GenBank/DDBJ whole genome shotgun (WGS) entry which is preliminary data.</text>
</comment>
<proteinExistence type="predicted"/>
<accession>A0A935K6J4</accession>
<evidence type="ECO:0000313" key="1">
    <source>
        <dbReference type="EMBL" id="MBK7416502.1"/>
    </source>
</evidence>
<gene>
    <name evidence="1" type="ORF">IPJ38_16845</name>
</gene>
<dbReference type="AlphaFoldDB" id="A0A935K6J4"/>
<evidence type="ECO:0008006" key="3">
    <source>
        <dbReference type="Google" id="ProtNLM"/>
    </source>
</evidence>
<evidence type="ECO:0000313" key="2">
    <source>
        <dbReference type="Proteomes" id="UP000739411"/>
    </source>
</evidence>